<evidence type="ECO:0000259" key="6">
    <source>
        <dbReference type="PROSITE" id="PS50111"/>
    </source>
</evidence>
<dbReference type="PANTHER" id="PTHR32089">
    <property type="entry name" value="METHYL-ACCEPTING CHEMOTAXIS PROTEIN MCPB"/>
    <property type="match status" value="1"/>
</dbReference>
<gene>
    <name evidence="7" type="ORF">WNY63_01125</name>
</gene>
<dbReference type="RefSeq" id="WP_342883098.1">
    <property type="nucleotide sequence ID" value="NZ_JBBMQU010000001.1"/>
</dbReference>
<feature type="domain" description="Methyl-accepting transducer" evidence="6">
    <location>
        <begin position="110"/>
        <end position="346"/>
    </location>
</feature>
<keyword evidence="5" id="KW-0812">Transmembrane</keyword>
<keyword evidence="5" id="KW-0472">Membrane</keyword>
<dbReference type="PROSITE" id="PS50111">
    <property type="entry name" value="CHEMOTAXIS_TRANSDUC_2"/>
    <property type="match status" value="1"/>
</dbReference>
<evidence type="ECO:0000256" key="5">
    <source>
        <dbReference type="SAM" id="Phobius"/>
    </source>
</evidence>
<dbReference type="Pfam" id="PF00015">
    <property type="entry name" value="MCPsignal"/>
    <property type="match status" value="1"/>
</dbReference>
<feature type="compositionally biased region" description="Polar residues" evidence="4">
    <location>
        <begin position="401"/>
        <end position="413"/>
    </location>
</feature>
<sequence length="419" mass="46056">MTITKSILILTGFLILGTCLICYFFDLQLSALLSLLFIIMVGNGTTLLIYKNVVLPTPHLDNLVENLITSDYINFTFRFDENPNITPKSCFALNASLTTIEHMFHEIYCTSSRLLPMADALRDTYASMTQKASIQHAHGEELATTIEHTIRISRELEGDVELIYTSVASATQSVQQTRIDSDNSQASLSKLATNIEQTSEHMKVLKQDSDNIGSVIEVINAIAEQTNLLALNAAIEAARAGEQGRGFAVVADEVRNLAARTSNSTQEVRTMVGKIQESTDRADTLMSNALTEAQQTVKLSHATSNEINTIEQAMLAINALSEKINHQVAQQKIMSDEAQSNIEAMVELNSDALSSTLIQSVSSEDLRNLAKSLHEKLGLFHVSEGIIDNTQRNDSARRNENTSCSNQNTTAPTNDIELF</sequence>
<feature type="region of interest" description="Disordered" evidence="4">
    <location>
        <begin position="391"/>
        <end position="419"/>
    </location>
</feature>
<evidence type="ECO:0000313" key="7">
    <source>
        <dbReference type="EMBL" id="MEM5549335.1"/>
    </source>
</evidence>
<evidence type="ECO:0000256" key="2">
    <source>
        <dbReference type="ARBA" id="ARBA00023224"/>
    </source>
</evidence>
<keyword evidence="5" id="KW-1133">Transmembrane helix</keyword>
<organism evidence="7 8">
    <name type="scientific">Pseudoalteromonas neustonica</name>
    <dbReference type="NCBI Taxonomy" id="1840331"/>
    <lineage>
        <taxon>Bacteria</taxon>
        <taxon>Pseudomonadati</taxon>
        <taxon>Pseudomonadota</taxon>
        <taxon>Gammaproteobacteria</taxon>
        <taxon>Alteromonadales</taxon>
        <taxon>Pseudoalteromonadaceae</taxon>
        <taxon>Pseudoalteromonas</taxon>
    </lineage>
</organism>
<keyword evidence="2 3" id="KW-0807">Transducer</keyword>
<dbReference type="SMART" id="SM00283">
    <property type="entry name" value="MA"/>
    <property type="match status" value="1"/>
</dbReference>
<proteinExistence type="predicted"/>
<dbReference type="InterPro" id="IPR004089">
    <property type="entry name" value="MCPsignal_dom"/>
</dbReference>
<keyword evidence="8" id="KW-1185">Reference proteome</keyword>
<evidence type="ECO:0000256" key="3">
    <source>
        <dbReference type="PROSITE-ProRule" id="PRU00284"/>
    </source>
</evidence>
<dbReference type="Proteomes" id="UP001388366">
    <property type="component" value="Unassembled WGS sequence"/>
</dbReference>
<dbReference type="PANTHER" id="PTHR32089:SF112">
    <property type="entry name" value="LYSOZYME-LIKE PROTEIN-RELATED"/>
    <property type="match status" value="1"/>
</dbReference>
<evidence type="ECO:0000256" key="1">
    <source>
        <dbReference type="ARBA" id="ARBA00004370"/>
    </source>
</evidence>
<dbReference type="EMBL" id="JBBMQU010000001">
    <property type="protein sequence ID" value="MEM5549335.1"/>
    <property type="molecule type" value="Genomic_DNA"/>
</dbReference>
<accession>A0ABU9TX13</accession>
<dbReference type="Gene3D" id="1.10.287.950">
    <property type="entry name" value="Methyl-accepting chemotaxis protein"/>
    <property type="match status" value="1"/>
</dbReference>
<comment type="subcellular location">
    <subcellularLocation>
        <location evidence="1">Membrane</location>
    </subcellularLocation>
</comment>
<evidence type="ECO:0000256" key="4">
    <source>
        <dbReference type="SAM" id="MobiDB-lite"/>
    </source>
</evidence>
<name>A0ABU9TX13_9GAMM</name>
<protein>
    <submittedName>
        <fullName evidence="7">Methyl-accepting chemotaxis protein</fullName>
    </submittedName>
</protein>
<comment type="caution">
    <text evidence="7">The sequence shown here is derived from an EMBL/GenBank/DDBJ whole genome shotgun (WGS) entry which is preliminary data.</text>
</comment>
<reference evidence="7 8" key="1">
    <citation type="submission" date="2024-03" db="EMBL/GenBank/DDBJ databases">
        <title>Community enrichment and isolation of bacterial strains for fucoidan degradation.</title>
        <authorList>
            <person name="Sichert A."/>
        </authorList>
    </citation>
    <scope>NUCLEOTIDE SEQUENCE [LARGE SCALE GENOMIC DNA]</scope>
    <source>
        <strain evidence="7 8">AS81</strain>
    </source>
</reference>
<dbReference type="SUPFAM" id="SSF58104">
    <property type="entry name" value="Methyl-accepting chemotaxis protein (MCP) signaling domain"/>
    <property type="match status" value="1"/>
</dbReference>
<feature type="transmembrane region" description="Helical" evidence="5">
    <location>
        <begin position="6"/>
        <end position="25"/>
    </location>
</feature>
<evidence type="ECO:0000313" key="8">
    <source>
        <dbReference type="Proteomes" id="UP001388366"/>
    </source>
</evidence>